<dbReference type="EMBL" id="DS999673">
    <property type="protein sequence ID" value="EEX98691.1"/>
    <property type="molecule type" value="Genomic_DNA"/>
</dbReference>
<dbReference type="Proteomes" id="UP000003990">
    <property type="component" value="Unassembled WGS sequence"/>
</dbReference>
<evidence type="ECO:0000313" key="1">
    <source>
        <dbReference type="EMBL" id="EEX98691.1"/>
    </source>
</evidence>
<gene>
    <name evidence="1" type="ORF">BAIG_03079</name>
</gene>
<sequence>MKMIAYKARLARRIHKLPTRRKTVRAFLAGYESMSLGSGTRFPGQTMRERR</sequence>
<evidence type="ECO:0008006" key="3">
    <source>
        <dbReference type="Google" id="ProtNLM"/>
    </source>
</evidence>
<name>A0ABM9ZG13_9HYPH</name>
<keyword evidence="2" id="KW-1185">Reference proteome</keyword>
<evidence type="ECO:0000313" key="2">
    <source>
        <dbReference type="Proteomes" id="UP000003990"/>
    </source>
</evidence>
<accession>A0ABM9ZG13</accession>
<protein>
    <recommendedName>
        <fullName evidence="3">Transposase</fullName>
    </recommendedName>
</protein>
<reference evidence="1 2" key="1">
    <citation type="submission" date="2008-12" db="EMBL/GenBank/DDBJ databases">
        <title>The Genome Sequence of Brucella ceti M644/93/1.</title>
        <authorList>
            <consortium name="The Broad Institute Genome Sequencing Platform"/>
            <person name="Ward D."/>
            <person name="Young S.K."/>
            <person name="Kodira C.D."/>
            <person name="Zeng Q."/>
            <person name="Koehrsen M."/>
            <person name="Alvarado L."/>
            <person name="Berlin A."/>
            <person name="Borenstein D."/>
            <person name="Chen Z."/>
            <person name="Engels R."/>
            <person name="Freedman E."/>
            <person name="Gellesch M."/>
            <person name="Goldberg J."/>
            <person name="Griggs A."/>
            <person name="Gujja S."/>
            <person name="Heiman D."/>
            <person name="Hepburn T."/>
            <person name="Howarth C."/>
            <person name="Jen D."/>
            <person name="Larson L."/>
            <person name="Lewis B."/>
            <person name="Mehta T."/>
            <person name="Park D."/>
            <person name="Pearson M."/>
            <person name="Roberts A."/>
            <person name="Saif S."/>
            <person name="Shea T."/>
            <person name="Shenoy N."/>
            <person name="Sisk P."/>
            <person name="Stolte C."/>
            <person name="Sykes S."/>
            <person name="Walk T."/>
            <person name="White J."/>
            <person name="Yandava C."/>
            <person name="Whatmore A.M."/>
            <person name="Perrett L.L."/>
            <person name="O'Callaghan D."/>
            <person name="Nusbaum C."/>
            <person name="Galagan J."/>
            <person name="Birren B."/>
        </authorList>
    </citation>
    <scope>NUCLEOTIDE SEQUENCE [LARGE SCALE GENOMIC DNA]</scope>
    <source>
        <strain evidence="1 2">M644/93/1</strain>
    </source>
</reference>
<proteinExistence type="predicted"/>
<organism evidence="1 2">
    <name type="scientific">Brucella ceti M644/93/1</name>
    <dbReference type="NCBI Taxonomy" id="520459"/>
    <lineage>
        <taxon>Bacteria</taxon>
        <taxon>Pseudomonadati</taxon>
        <taxon>Pseudomonadota</taxon>
        <taxon>Alphaproteobacteria</taxon>
        <taxon>Hyphomicrobiales</taxon>
        <taxon>Brucellaceae</taxon>
        <taxon>Brucella/Ochrobactrum group</taxon>
        <taxon>Brucella</taxon>
    </lineage>
</organism>